<proteinExistence type="predicted"/>
<dbReference type="HOGENOM" id="CLU_3237409_0_0_6"/>
<evidence type="ECO:0000313" key="1">
    <source>
        <dbReference type="EMBL" id="GAD31129.1"/>
    </source>
</evidence>
<protein>
    <submittedName>
        <fullName evidence="1">Uncharacterized protein</fullName>
    </submittedName>
</protein>
<dbReference type="AlphaFoldDB" id="A0A0U1P968"/>
<organism evidence="1 2">
    <name type="scientific">Photobacterium leiognathi lrivu.4.1</name>
    <dbReference type="NCBI Taxonomy" id="1248232"/>
    <lineage>
        <taxon>Bacteria</taxon>
        <taxon>Pseudomonadati</taxon>
        <taxon>Pseudomonadota</taxon>
        <taxon>Gammaproteobacteria</taxon>
        <taxon>Vibrionales</taxon>
        <taxon>Vibrionaceae</taxon>
        <taxon>Photobacterium</taxon>
    </lineage>
</organism>
<dbReference type="Proteomes" id="UP000030675">
    <property type="component" value="Unassembled WGS sequence"/>
</dbReference>
<accession>A0A0U1P968</accession>
<gene>
    <name evidence="1" type="ORF">PLEI_2786</name>
</gene>
<reference evidence="2" key="1">
    <citation type="submission" date="2012-12" db="EMBL/GenBank/DDBJ databases">
        <title>Genome Sequence of Photobacterium leiognathi lrivu.4.1.</title>
        <authorList>
            <person name="Urbanczyk H."/>
            <person name="Ogura Y."/>
            <person name="Hayashi T."/>
            <person name="Dunlap P.V."/>
        </authorList>
    </citation>
    <scope>NUCLEOTIDE SEQUENCE [LARGE SCALE GENOMIC DNA]</scope>
    <source>
        <strain evidence="2">lrivu.4.1</strain>
    </source>
</reference>
<name>A0A0U1P968_PHOLE</name>
<evidence type="ECO:0000313" key="2">
    <source>
        <dbReference type="Proteomes" id="UP000030675"/>
    </source>
</evidence>
<dbReference type="EMBL" id="DF196819">
    <property type="protein sequence ID" value="GAD31129.1"/>
    <property type="molecule type" value="Genomic_DNA"/>
</dbReference>
<sequence length="43" mass="5112">MCWYVLFKNASNYKNKVISGDDKKIRSVEASEPHRNRSFCIFE</sequence>